<keyword evidence="2" id="KW-0805">Transcription regulation</keyword>
<dbReference type="SUPFAM" id="SSF88946">
    <property type="entry name" value="Sigma2 domain of RNA polymerase sigma factors"/>
    <property type="match status" value="1"/>
</dbReference>
<sequence length="169" mass="19706">MTIEQINSLNQTHLPEFKTLALSLTRDGDRARDLLQEVNYQIFKNRNSFQYGTDFSAWVKRIIRNVFISDYRRTKRRREILAQYGLPTGFSSDLTVTNKGTDLLEAEEVTMLIEQLPCIYREVFLMHFQGLTYEEIAQRSQVPLGTVKSRLFKARSILKKKLNGRGLRA</sequence>
<dbReference type="GO" id="GO:0003677">
    <property type="term" value="F:DNA binding"/>
    <property type="evidence" value="ECO:0007669"/>
    <property type="project" value="InterPro"/>
</dbReference>
<dbReference type="PANTHER" id="PTHR43133:SF25">
    <property type="entry name" value="RNA POLYMERASE SIGMA FACTOR RFAY-RELATED"/>
    <property type="match status" value="1"/>
</dbReference>
<feature type="domain" description="RNA polymerase sigma factor 70 region 4 type 2" evidence="6">
    <location>
        <begin position="107"/>
        <end position="156"/>
    </location>
</feature>
<dbReference type="GO" id="GO:0006352">
    <property type="term" value="P:DNA-templated transcription initiation"/>
    <property type="evidence" value="ECO:0007669"/>
    <property type="project" value="InterPro"/>
</dbReference>
<dbReference type="OrthoDB" id="9803470at2"/>
<dbReference type="EMBL" id="FOFB01000022">
    <property type="protein sequence ID" value="SER03882.1"/>
    <property type="molecule type" value="Genomic_DNA"/>
</dbReference>
<comment type="similarity">
    <text evidence="1">Belongs to the sigma-70 factor family. ECF subfamily.</text>
</comment>
<protein>
    <submittedName>
        <fullName evidence="7">RNA polymerase sigma-70 factor, ECF subfamily</fullName>
    </submittedName>
</protein>
<reference evidence="8" key="1">
    <citation type="submission" date="2016-10" db="EMBL/GenBank/DDBJ databases">
        <authorList>
            <person name="Varghese N."/>
            <person name="Submissions S."/>
        </authorList>
    </citation>
    <scope>NUCLEOTIDE SEQUENCE [LARGE SCALE GENOMIC DNA]</scope>
    <source>
        <strain evidence="8">DSM 24740</strain>
    </source>
</reference>
<keyword evidence="8" id="KW-1185">Reference proteome</keyword>
<dbReference type="InterPro" id="IPR039425">
    <property type="entry name" value="RNA_pol_sigma-70-like"/>
</dbReference>
<dbReference type="InterPro" id="IPR014284">
    <property type="entry name" value="RNA_pol_sigma-70_dom"/>
</dbReference>
<feature type="domain" description="RNA polymerase sigma-70 region 2" evidence="5">
    <location>
        <begin position="11"/>
        <end position="77"/>
    </location>
</feature>
<gene>
    <name evidence="7" type="ORF">SAMN05444359_12236</name>
</gene>
<dbReference type="CDD" id="cd06171">
    <property type="entry name" value="Sigma70_r4"/>
    <property type="match status" value="1"/>
</dbReference>
<dbReference type="InterPro" id="IPR013249">
    <property type="entry name" value="RNA_pol_sigma70_r4_t2"/>
</dbReference>
<dbReference type="Proteomes" id="UP000199021">
    <property type="component" value="Unassembled WGS sequence"/>
</dbReference>
<dbReference type="STRING" id="478744.SAMN05444359_12236"/>
<proteinExistence type="inferred from homology"/>
<dbReference type="RefSeq" id="WP_090171170.1">
    <property type="nucleotide sequence ID" value="NZ_FOFB01000022.1"/>
</dbReference>
<organism evidence="7 8">
    <name type="scientific">Neolewinella agarilytica</name>
    <dbReference type="NCBI Taxonomy" id="478744"/>
    <lineage>
        <taxon>Bacteria</taxon>
        <taxon>Pseudomonadati</taxon>
        <taxon>Bacteroidota</taxon>
        <taxon>Saprospiria</taxon>
        <taxon>Saprospirales</taxon>
        <taxon>Lewinellaceae</taxon>
        <taxon>Neolewinella</taxon>
    </lineage>
</organism>
<keyword evidence="3" id="KW-0731">Sigma factor</keyword>
<dbReference type="SUPFAM" id="SSF88659">
    <property type="entry name" value="Sigma3 and sigma4 domains of RNA polymerase sigma factors"/>
    <property type="match status" value="1"/>
</dbReference>
<evidence type="ECO:0000256" key="1">
    <source>
        <dbReference type="ARBA" id="ARBA00010641"/>
    </source>
</evidence>
<dbReference type="Gene3D" id="1.10.10.10">
    <property type="entry name" value="Winged helix-like DNA-binding domain superfamily/Winged helix DNA-binding domain"/>
    <property type="match status" value="1"/>
</dbReference>
<evidence type="ECO:0000256" key="3">
    <source>
        <dbReference type="ARBA" id="ARBA00023082"/>
    </source>
</evidence>
<name>A0A1H9KXI6_9BACT</name>
<dbReference type="InterPro" id="IPR013325">
    <property type="entry name" value="RNA_pol_sigma_r2"/>
</dbReference>
<dbReference type="NCBIfam" id="TIGR02937">
    <property type="entry name" value="sigma70-ECF"/>
    <property type="match status" value="1"/>
</dbReference>
<dbReference type="GO" id="GO:0016987">
    <property type="term" value="F:sigma factor activity"/>
    <property type="evidence" value="ECO:0007669"/>
    <property type="project" value="UniProtKB-KW"/>
</dbReference>
<dbReference type="InParanoid" id="A0A1H9KXI6"/>
<dbReference type="AlphaFoldDB" id="A0A1H9KXI6"/>
<dbReference type="InterPro" id="IPR036388">
    <property type="entry name" value="WH-like_DNA-bd_sf"/>
</dbReference>
<dbReference type="PANTHER" id="PTHR43133">
    <property type="entry name" value="RNA POLYMERASE ECF-TYPE SIGMA FACTO"/>
    <property type="match status" value="1"/>
</dbReference>
<keyword evidence="4" id="KW-0804">Transcription</keyword>
<evidence type="ECO:0000313" key="7">
    <source>
        <dbReference type="EMBL" id="SER03882.1"/>
    </source>
</evidence>
<dbReference type="Pfam" id="PF08281">
    <property type="entry name" value="Sigma70_r4_2"/>
    <property type="match status" value="1"/>
</dbReference>
<dbReference type="InterPro" id="IPR007627">
    <property type="entry name" value="RNA_pol_sigma70_r2"/>
</dbReference>
<dbReference type="Gene3D" id="1.10.1740.10">
    <property type="match status" value="1"/>
</dbReference>
<dbReference type="InterPro" id="IPR013324">
    <property type="entry name" value="RNA_pol_sigma_r3/r4-like"/>
</dbReference>
<evidence type="ECO:0000313" key="8">
    <source>
        <dbReference type="Proteomes" id="UP000199021"/>
    </source>
</evidence>
<accession>A0A1H9KXI6</accession>
<evidence type="ECO:0000256" key="4">
    <source>
        <dbReference type="ARBA" id="ARBA00023163"/>
    </source>
</evidence>
<evidence type="ECO:0000256" key="2">
    <source>
        <dbReference type="ARBA" id="ARBA00023015"/>
    </source>
</evidence>
<evidence type="ECO:0000259" key="5">
    <source>
        <dbReference type="Pfam" id="PF04542"/>
    </source>
</evidence>
<evidence type="ECO:0000259" key="6">
    <source>
        <dbReference type="Pfam" id="PF08281"/>
    </source>
</evidence>
<dbReference type="Pfam" id="PF04542">
    <property type="entry name" value="Sigma70_r2"/>
    <property type="match status" value="1"/>
</dbReference>